<sequence>MGRYSGRSLNDLGFYYECEEINNANYIIFSIQDYPPIVLGLCLPKDCTVDDLWEVIHKNFTLSLQNHIQKVTLEYSNSIEISENNQHIKKERKLTGNVIKDIIKPSHGVKSAKDMDSFAIGILCFMSLIFIICLSATWYEIKYKRPVVRMRRKSRFLDADPEKIVISSFVHMEEQEKHWKYEKYVLAWSIYGNIKKLFSTEGFDKKNPLNCVNAIKVLSIAWVCFGHTELYRAQISVVLNVDDLGLYTKHVYFSFVYGGQLAVDSFFWVSGLLQGVIMTKKLAENSINRGVLVLNRVFRVLPLFLMIILLSWALVKYIGNGPRWYFADGFMHRGCKDYFWTYVLLINNFVIPKDNNNCLVGSWYIPNDVQFFIIALIIIHLYVNKSRIYGWVLIFFTISFSILTTIIIAYDEHLEVNLLKTNPSSYLNDFYYKPYCRIAPYLLGLLTGFIYYSKSFSESSEKFDNISSMIIHYISKKSYIRITMYLLGLFLINLTIFVQHDTYDTNAWTRSQNAVFLGFSRLTWPLGLSLIFLPMILGQASILRPFFQSIWWMGTSRLVFCVYLLHMVIGQVYFFSQPMTYFYSQTNLIMDSLFILIMSFVIAIPLVLLIEMPCHNIQKLLLGN</sequence>
<comment type="caution">
    <text evidence="3">The sequence shown here is derived from an EMBL/GenBank/DDBJ whole genome shotgun (WGS) entry which is preliminary data.</text>
</comment>
<keyword evidence="4" id="KW-1185">Reference proteome</keyword>
<reference evidence="3 4" key="1">
    <citation type="submission" date="2016-11" db="EMBL/GenBank/DDBJ databases">
        <title>The macronuclear genome of Stentor coeruleus: a giant cell with tiny introns.</title>
        <authorList>
            <person name="Slabodnick M."/>
            <person name="Ruby J.G."/>
            <person name="Reiff S.B."/>
            <person name="Swart E.C."/>
            <person name="Gosai S."/>
            <person name="Prabakaran S."/>
            <person name="Witkowska E."/>
            <person name="Larue G.E."/>
            <person name="Fisher S."/>
            <person name="Freeman R.M."/>
            <person name="Gunawardena J."/>
            <person name="Chu W."/>
            <person name="Stover N.A."/>
            <person name="Gregory B.D."/>
            <person name="Nowacki M."/>
            <person name="Derisi J."/>
            <person name="Roy S.W."/>
            <person name="Marshall W.F."/>
            <person name="Sood P."/>
        </authorList>
    </citation>
    <scope>NUCLEOTIDE SEQUENCE [LARGE SCALE GENOMIC DNA]</scope>
    <source>
        <strain evidence="3">WM001</strain>
    </source>
</reference>
<keyword evidence="1" id="KW-1133">Transmembrane helix</keyword>
<feature type="transmembrane region" description="Helical" evidence="1">
    <location>
        <begin position="297"/>
        <end position="315"/>
    </location>
</feature>
<protein>
    <recommendedName>
        <fullName evidence="2">Acyltransferase 3 domain-containing protein</fullName>
    </recommendedName>
</protein>
<keyword evidence="1" id="KW-0472">Membrane</keyword>
<feature type="transmembrane region" description="Helical" evidence="1">
    <location>
        <begin position="588"/>
        <end position="610"/>
    </location>
</feature>
<evidence type="ECO:0000259" key="2">
    <source>
        <dbReference type="Pfam" id="PF01757"/>
    </source>
</evidence>
<feature type="domain" description="Acyltransferase 3" evidence="2">
    <location>
        <begin position="211"/>
        <end position="606"/>
    </location>
</feature>
<feature type="transmembrane region" description="Helical" evidence="1">
    <location>
        <begin position="363"/>
        <end position="383"/>
    </location>
</feature>
<organism evidence="3 4">
    <name type="scientific">Stentor coeruleus</name>
    <dbReference type="NCBI Taxonomy" id="5963"/>
    <lineage>
        <taxon>Eukaryota</taxon>
        <taxon>Sar</taxon>
        <taxon>Alveolata</taxon>
        <taxon>Ciliophora</taxon>
        <taxon>Postciliodesmatophora</taxon>
        <taxon>Heterotrichea</taxon>
        <taxon>Heterotrichida</taxon>
        <taxon>Stentoridae</taxon>
        <taxon>Stentor</taxon>
    </lineage>
</organism>
<feature type="transmembrane region" description="Helical" evidence="1">
    <location>
        <begin position="479"/>
        <end position="498"/>
    </location>
</feature>
<dbReference type="EMBL" id="MPUH01000813">
    <property type="protein sequence ID" value="OMJ73564.1"/>
    <property type="molecule type" value="Genomic_DNA"/>
</dbReference>
<dbReference type="InterPro" id="IPR052728">
    <property type="entry name" value="O2_lipid_transport_reg"/>
</dbReference>
<evidence type="ECO:0000313" key="3">
    <source>
        <dbReference type="EMBL" id="OMJ73564.1"/>
    </source>
</evidence>
<proteinExistence type="predicted"/>
<name>A0A1R2B9X1_9CILI</name>
<evidence type="ECO:0000313" key="4">
    <source>
        <dbReference type="Proteomes" id="UP000187209"/>
    </source>
</evidence>
<dbReference type="PANTHER" id="PTHR11161">
    <property type="entry name" value="O-ACYLTRANSFERASE"/>
    <property type="match status" value="1"/>
</dbReference>
<evidence type="ECO:0000256" key="1">
    <source>
        <dbReference type="SAM" id="Phobius"/>
    </source>
</evidence>
<dbReference type="InterPro" id="IPR002656">
    <property type="entry name" value="Acyl_transf_3_dom"/>
</dbReference>
<dbReference type="AlphaFoldDB" id="A0A1R2B9X1"/>
<feature type="transmembrane region" description="Helical" evidence="1">
    <location>
        <begin position="518"/>
        <end position="537"/>
    </location>
</feature>
<gene>
    <name evidence="3" type="ORF">SteCoe_27728</name>
</gene>
<dbReference type="GO" id="GO:0016747">
    <property type="term" value="F:acyltransferase activity, transferring groups other than amino-acyl groups"/>
    <property type="evidence" value="ECO:0007669"/>
    <property type="project" value="InterPro"/>
</dbReference>
<feature type="transmembrane region" description="Helical" evidence="1">
    <location>
        <begin position="255"/>
        <end position="277"/>
    </location>
</feature>
<feature type="transmembrane region" description="Helical" evidence="1">
    <location>
        <begin position="118"/>
        <end position="141"/>
    </location>
</feature>
<dbReference type="OrthoDB" id="293524at2759"/>
<dbReference type="PANTHER" id="PTHR11161:SF0">
    <property type="entry name" value="O-ACYLTRANSFERASE LIKE PROTEIN"/>
    <property type="match status" value="1"/>
</dbReference>
<keyword evidence="1" id="KW-0812">Transmembrane</keyword>
<dbReference type="Pfam" id="PF01757">
    <property type="entry name" value="Acyl_transf_3"/>
    <property type="match status" value="1"/>
</dbReference>
<feature type="transmembrane region" description="Helical" evidence="1">
    <location>
        <begin position="558"/>
        <end position="576"/>
    </location>
</feature>
<feature type="transmembrane region" description="Helical" evidence="1">
    <location>
        <begin position="430"/>
        <end position="452"/>
    </location>
</feature>
<dbReference type="Proteomes" id="UP000187209">
    <property type="component" value="Unassembled WGS sequence"/>
</dbReference>
<feature type="transmembrane region" description="Helical" evidence="1">
    <location>
        <begin position="390"/>
        <end position="410"/>
    </location>
</feature>
<accession>A0A1R2B9X1</accession>